<dbReference type="InterPro" id="IPR020846">
    <property type="entry name" value="MFS_dom"/>
</dbReference>
<evidence type="ECO:0000256" key="3">
    <source>
        <dbReference type="ARBA" id="ARBA00022692"/>
    </source>
</evidence>
<feature type="transmembrane region" description="Helical" evidence="7">
    <location>
        <begin position="375"/>
        <end position="395"/>
    </location>
</feature>
<evidence type="ECO:0000256" key="6">
    <source>
        <dbReference type="ARBA" id="ARBA00023136"/>
    </source>
</evidence>
<feature type="transmembrane region" description="Helical" evidence="7">
    <location>
        <begin position="230"/>
        <end position="248"/>
    </location>
</feature>
<feature type="transmembrane region" description="Helical" evidence="7">
    <location>
        <begin position="301"/>
        <end position="322"/>
    </location>
</feature>
<protein>
    <submittedName>
        <fullName evidence="9">Sialin</fullName>
    </submittedName>
</protein>
<dbReference type="Gene3D" id="1.20.1250.20">
    <property type="entry name" value="MFS general substrate transporter like domains"/>
    <property type="match status" value="2"/>
</dbReference>
<organism evidence="9 10">
    <name type="scientific">Pseudolycoriella hygida</name>
    <dbReference type="NCBI Taxonomy" id="35572"/>
    <lineage>
        <taxon>Eukaryota</taxon>
        <taxon>Metazoa</taxon>
        <taxon>Ecdysozoa</taxon>
        <taxon>Arthropoda</taxon>
        <taxon>Hexapoda</taxon>
        <taxon>Insecta</taxon>
        <taxon>Pterygota</taxon>
        <taxon>Neoptera</taxon>
        <taxon>Endopterygota</taxon>
        <taxon>Diptera</taxon>
        <taxon>Nematocera</taxon>
        <taxon>Sciaroidea</taxon>
        <taxon>Sciaridae</taxon>
        <taxon>Pseudolycoriella</taxon>
    </lineage>
</organism>
<reference evidence="9" key="1">
    <citation type="submission" date="2022-07" db="EMBL/GenBank/DDBJ databases">
        <authorList>
            <person name="Trinca V."/>
            <person name="Uliana J.V.C."/>
            <person name="Torres T.T."/>
            <person name="Ward R.J."/>
            <person name="Monesi N."/>
        </authorList>
    </citation>
    <scope>NUCLEOTIDE SEQUENCE</scope>
    <source>
        <strain evidence="9">HSMRA1968</strain>
        <tissue evidence="9">Whole embryos</tissue>
    </source>
</reference>
<gene>
    <name evidence="9" type="primary">SLC17A5_4</name>
    <name evidence="9" type="ORF">Bhyg_17038</name>
</gene>
<comment type="caution">
    <text evidence="9">The sequence shown here is derived from an EMBL/GenBank/DDBJ whole genome shotgun (WGS) entry which is preliminary data.</text>
</comment>
<dbReference type="InterPro" id="IPR011701">
    <property type="entry name" value="MFS"/>
</dbReference>
<dbReference type="GO" id="GO:0006820">
    <property type="term" value="P:monoatomic anion transport"/>
    <property type="evidence" value="ECO:0007669"/>
    <property type="project" value="TreeGrafter"/>
</dbReference>
<dbReference type="FunFam" id="1.20.1250.20:FF:000423">
    <property type="entry name" value="Putative inorganic phosphate cotransporter-like Protein"/>
    <property type="match status" value="1"/>
</dbReference>
<dbReference type="Pfam" id="PF07690">
    <property type="entry name" value="MFS_1"/>
    <property type="match status" value="1"/>
</dbReference>
<dbReference type="PANTHER" id="PTHR11662">
    <property type="entry name" value="SOLUTE CARRIER FAMILY 17"/>
    <property type="match status" value="1"/>
</dbReference>
<feature type="transmembrane region" description="Helical" evidence="7">
    <location>
        <begin position="161"/>
        <end position="184"/>
    </location>
</feature>
<comment type="subcellular location">
    <subcellularLocation>
        <location evidence="1">Membrane</location>
        <topology evidence="1">Multi-pass membrane protein</topology>
    </subcellularLocation>
</comment>
<sequence>MMLTRKIGNLMHLNGCCGNLTSYVSVRFVVLFVVVLSCAVDYITRVNINVAMVAMVKSHPHSHNVSAGSCPFEEISSSDNSSFPIIHDETHNVVNPNLTYDWSPKTQGIILGSFWYSYMCMQVPSGRMAEELGGKWIVAISLVGSAVINIITPFVAGSMTILVLSRIVLGVLQGGIFPACYAMLYKWMPQKERSFALANMDVGATLGSIVAASLTGYLSEHGFAGGWPSSFFVSGMIALVTFVIWMTCTHSIPEDHPSISDAELRYIQQTRGAGKNPHGSASGRSHAPPVPWVAMLTSPPVLAVIVSRFSLGWTFFTILTKLPAYLNDVLHVTPTENGLLNASLYTASILSSVMAGILSEKWIQEGFISRTKCRKFFASIASVGAALCLTAVPNAGCNKTFVMALFILANFCMGCCSGGDGPVPSELTTNFPATVFAIANMVSCSSGFVAPYVIGIILESNVGDLRYLWSLVFYMSAGLAVMGIIIFIIFGEATVQHWDNHMGTFEMTALPTEGSDDEWLVHEA</sequence>
<accession>A0A9Q0MJ76</accession>
<dbReference type="OrthoDB" id="6434013at2759"/>
<feature type="transmembrane region" description="Helical" evidence="7">
    <location>
        <begin position="196"/>
        <end position="218"/>
    </location>
</feature>
<dbReference type="Proteomes" id="UP001151699">
    <property type="component" value="Unassembled WGS sequence"/>
</dbReference>
<dbReference type="EMBL" id="WJQU01003164">
    <property type="protein sequence ID" value="KAJ6627063.1"/>
    <property type="molecule type" value="Genomic_DNA"/>
</dbReference>
<feature type="transmembrane region" description="Helical" evidence="7">
    <location>
        <begin position="20"/>
        <end position="43"/>
    </location>
</feature>
<dbReference type="GO" id="GO:0015293">
    <property type="term" value="F:symporter activity"/>
    <property type="evidence" value="ECO:0007669"/>
    <property type="project" value="UniProtKB-KW"/>
</dbReference>
<feature type="transmembrane region" description="Helical" evidence="7">
    <location>
        <begin position="401"/>
        <end position="419"/>
    </location>
</feature>
<dbReference type="GO" id="GO:0016020">
    <property type="term" value="C:membrane"/>
    <property type="evidence" value="ECO:0007669"/>
    <property type="project" value="UniProtKB-SubCell"/>
</dbReference>
<feature type="domain" description="Major facilitator superfamily (MFS) profile" evidence="8">
    <location>
        <begin position="30"/>
        <end position="495"/>
    </location>
</feature>
<keyword evidence="6 7" id="KW-0472">Membrane</keyword>
<dbReference type="SUPFAM" id="SSF103473">
    <property type="entry name" value="MFS general substrate transporter"/>
    <property type="match status" value="1"/>
</dbReference>
<evidence type="ECO:0000259" key="8">
    <source>
        <dbReference type="PROSITE" id="PS50850"/>
    </source>
</evidence>
<proteinExistence type="predicted"/>
<evidence type="ECO:0000256" key="5">
    <source>
        <dbReference type="ARBA" id="ARBA00022989"/>
    </source>
</evidence>
<evidence type="ECO:0000256" key="1">
    <source>
        <dbReference type="ARBA" id="ARBA00004141"/>
    </source>
</evidence>
<dbReference type="PANTHER" id="PTHR11662:SF399">
    <property type="entry name" value="FI19708P1-RELATED"/>
    <property type="match status" value="1"/>
</dbReference>
<feature type="transmembrane region" description="Helical" evidence="7">
    <location>
        <begin position="431"/>
        <end position="455"/>
    </location>
</feature>
<keyword evidence="5 7" id="KW-1133">Transmembrane helix</keyword>
<dbReference type="InterPro" id="IPR036259">
    <property type="entry name" value="MFS_trans_sf"/>
</dbReference>
<keyword evidence="4" id="KW-0769">Symport</keyword>
<feature type="transmembrane region" description="Helical" evidence="7">
    <location>
        <begin position="467"/>
        <end position="490"/>
    </location>
</feature>
<dbReference type="PROSITE" id="PS50850">
    <property type="entry name" value="MFS"/>
    <property type="match status" value="1"/>
</dbReference>
<dbReference type="FunFam" id="1.20.1250.20:FF:000003">
    <property type="entry name" value="Solute carrier family 17 member 3"/>
    <property type="match status" value="1"/>
</dbReference>
<evidence type="ECO:0000256" key="7">
    <source>
        <dbReference type="SAM" id="Phobius"/>
    </source>
</evidence>
<keyword evidence="3 7" id="KW-0812">Transmembrane</keyword>
<keyword evidence="10" id="KW-1185">Reference proteome</keyword>
<keyword evidence="2" id="KW-0813">Transport</keyword>
<evidence type="ECO:0000313" key="9">
    <source>
        <dbReference type="EMBL" id="KAJ6627063.1"/>
    </source>
</evidence>
<dbReference type="AlphaFoldDB" id="A0A9Q0MJ76"/>
<evidence type="ECO:0000256" key="2">
    <source>
        <dbReference type="ARBA" id="ARBA00022448"/>
    </source>
</evidence>
<feature type="transmembrane region" description="Helical" evidence="7">
    <location>
        <begin position="136"/>
        <end position="155"/>
    </location>
</feature>
<evidence type="ECO:0000313" key="10">
    <source>
        <dbReference type="Proteomes" id="UP001151699"/>
    </source>
</evidence>
<evidence type="ECO:0000256" key="4">
    <source>
        <dbReference type="ARBA" id="ARBA00022847"/>
    </source>
</evidence>
<dbReference type="InterPro" id="IPR050382">
    <property type="entry name" value="MFS_Na/Anion_cotransporter"/>
</dbReference>
<name>A0A9Q0MJ76_9DIPT</name>